<organism evidence="2">
    <name type="scientific">Siphoviridae sp. ctBCr48</name>
    <dbReference type="NCBI Taxonomy" id="2827802"/>
    <lineage>
        <taxon>Viruses</taxon>
        <taxon>Duplodnaviria</taxon>
        <taxon>Heunggongvirae</taxon>
        <taxon>Uroviricota</taxon>
        <taxon>Caudoviricetes</taxon>
    </lineage>
</organism>
<accession>A0A8S5SHZ3</accession>
<name>A0A8S5SHZ3_9CAUD</name>
<feature type="region of interest" description="Disordered" evidence="1">
    <location>
        <begin position="251"/>
        <end position="271"/>
    </location>
</feature>
<reference evidence="2" key="1">
    <citation type="journal article" date="2021" name="Proc. Natl. Acad. Sci. U.S.A.">
        <title>A Catalog of Tens of Thousands of Viruses from Human Metagenomes Reveals Hidden Associations with Chronic Diseases.</title>
        <authorList>
            <person name="Tisza M.J."/>
            <person name="Buck C.B."/>
        </authorList>
    </citation>
    <scope>NUCLEOTIDE SEQUENCE</scope>
    <source>
        <strain evidence="2">CtBCr48</strain>
    </source>
</reference>
<dbReference type="EMBL" id="BK032595">
    <property type="protein sequence ID" value="DAF50279.1"/>
    <property type="molecule type" value="Genomic_DNA"/>
</dbReference>
<sequence>MDNSTLNRSKNWWRCVGLVSELALTREEAEIKVKNADGTTNEVPGERIRGRIALDIGGGIKTFDVFAQSLTSKGEANKQWAMYEAMMNWNPKINGDPEKEPTKVAVEGTISINDYVGSDGNVKSSLRWNVSRGNIKVSEDEPLGCSLKLTAFIRKILPEMRNEEETGRLKVELLGVDGQGAVYPVDLLVDADSADDFEGVYEVGQTAAFEVDVKMVHVGEKKPGKKAFGKSASTNINTGFDVEERILCGGDEPIEEPEDEDEDGNLIDNGWLNPEAIKAAIKERDKKLAELKTNPPKKATETVSAPAKKTSKFSKKPDMNSTDNDDDFGF</sequence>
<evidence type="ECO:0000256" key="1">
    <source>
        <dbReference type="SAM" id="MobiDB-lite"/>
    </source>
</evidence>
<feature type="region of interest" description="Disordered" evidence="1">
    <location>
        <begin position="287"/>
        <end position="330"/>
    </location>
</feature>
<evidence type="ECO:0000313" key="2">
    <source>
        <dbReference type="EMBL" id="DAF50279.1"/>
    </source>
</evidence>
<protein>
    <submittedName>
        <fullName evidence="2">Uncharacterized protein</fullName>
    </submittedName>
</protein>
<proteinExistence type="predicted"/>
<feature type="compositionally biased region" description="Acidic residues" evidence="1">
    <location>
        <begin position="252"/>
        <end position="265"/>
    </location>
</feature>